<proteinExistence type="predicted"/>
<organism evidence="2 3">
    <name type="scientific">Eleutherodactylus coqui</name>
    <name type="common">Puerto Rican coqui</name>
    <dbReference type="NCBI Taxonomy" id="57060"/>
    <lineage>
        <taxon>Eukaryota</taxon>
        <taxon>Metazoa</taxon>
        <taxon>Chordata</taxon>
        <taxon>Craniata</taxon>
        <taxon>Vertebrata</taxon>
        <taxon>Euteleostomi</taxon>
        <taxon>Amphibia</taxon>
        <taxon>Batrachia</taxon>
        <taxon>Anura</taxon>
        <taxon>Neobatrachia</taxon>
        <taxon>Hyloidea</taxon>
        <taxon>Eleutherodactylidae</taxon>
        <taxon>Eleutherodactylinae</taxon>
        <taxon>Eleutherodactylus</taxon>
        <taxon>Eleutherodactylus</taxon>
    </lineage>
</organism>
<gene>
    <name evidence="2" type="ORF">GDO78_013811</name>
</gene>
<evidence type="ECO:0000313" key="2">
    <source>
        <dbReference type="EMBL" id="KAG9462583.1"/>
    </source>
</evidence>
<evidence type="ECO:0000259" key="1">
    <source>
        <dbReference type="PROSITE" id="PS50207"/>
    </source>
</evidence>
<dbReference type="GO" id="GO:0006508">
    <property type="term" value="P:proteolysis"/>
    <property type="evidence" value="ECO:0007669"/>
    <property type="project" value="InterPro"/>
</dbReference>
<dbReference type="SUPFAM" id="SSF52129">
    <property type="entry name" value="Caspase-like"/>
    <property type="match status" value="1"/>
</dbReference>
<sequence>MQSILFQFDIQGFFCFSPPSGFVSWRETSKGSWYVETLDDVLDQSAEKLDLQTMLVMVADRVSVRGTYKQIPGVFNFLRKRFFFRTD</sequence>
<dbReference type="Pfam" id="PF00656">
    <property type="entry name" value="Peptidase_C14"/>
    <property type="match status" value="1"/>
</dbReference>
<accession>A0A8J6BLT4</accession>
<dbReference type="Proteomes" id="UP000770717">
    <property type="component" value="Unassembled WGS sequence"/>
</dbReference>
<comment type="caution">
    <text evidence="2">The sequence shown here is derived from an EMBL/GenBank/DDBJ whole genome shotgun (WGS) entry which is preliminary data.</text>
</comment>
<dbReference type="InterPro" id="IPR002138">
    <property type="entry name" value="Pept_C14_p10"/>
</dbReference>
<protein>
    <recommendedName>
        <fullName evidence="1">Caspase family p10 domain-containing protein</fullName>
    </recommendedName>
</protein>
<dbReference type="Gene3D" id="3.40.50.1460">
    <property type="match status" value="1"/>
</dbReference>
<dbReference type="PROSITE" id="PS50207">
    <property type="entry name" value="CASPASE_P10"/>
    <property type="match status" value="1"/>
</dbReference>
<dbReference type="GO" id="GO:0004197">
    <property type="term" value="F:cysteine-type endopeptidase activity"/>
    <property type="evidence" value="ECO:0007669"/>
    <property type="project" value="InterPro"/>
</dbReference>
<dbReference type="InterPro" id="IPR029030">
    <property type="entry name" value="Caspase-like_dom_sf"/>
</dbReference>
<name>A0A8J6BLT4_ELECQ</name>
<dbReference type="AlphaFoldDB" id="A0A8J6BLT4"/>
<dbReference type="EMBL" id="WNTK01010462">
    <property type="protein sequence ID" value="KAG9462583.1"/>
    <property type="molecule type" value="Genomic_DNA"/>
</dbReference>
<feature type="domain" description="Caspase family p10" evidence="1">
    <location>
        <begin position="13"/>
        <end position="86"/>
    </location>
</feature>
<keyword evidence="3" id="KW-1185">Reference proteome</keyword>
<dbReference type="InterPro" id="IPR011600">
    <property type="entry name" value="Pept_C14_caspase"/>
</dbReference>
<evidence type="ECO:0000313" key="3">
    <source>
        <dbReference type="Proteomes" id="UP000770717"/>
    </source>
</evidence>
<reference evidence="2" key="1">
    <citation type="thesis" date="2020" institute="ProQuest LLC" country="789 East Eisenhower Parkway, Ann Arbor, MI, USA">
        <title>Comparative Genomics and Chromosome Evolution.</title>
        <authorList>
            <person name="Mudd A.B."/>
        </authorList>
    </citation>
    <scope>NUCLEOTIDE SEQUENCE</scope>
    <source>
        <strain evidence="2">HN-11 Male</strain>
        <tissue evidence="2">Kidney and liver</tissue>
    </source>
</reference>
<dbReference type="OrthoDB" id="6044770at2759"/>